<name>A0A5N0EKH2_9NOCA</name>
<comment type="caution">
    <text evidence="1">The sequence shown here is derived from an EMBL/GenBank/DDBJ whole genome shotgun (WGS) entry which is preliminary data.</text>
</comment>
<evidence type="ECO:0008006" key="3">
    <source>
        <dbReference type="Google" id="ProtNLM"/>
    </source>
</evidence>
<keyword evidence="2" id="KW-1185">Reference proteome</keyword>
<reference evidence="1 2" key="1">
    <citation type="submission" date="2019-09" db="EMBL/GenBank/DDBJ databases">
        <authorList>
            <person name="Wang X."/>
        </authorList>
    </citation>
    <scope>NUCLEOTIDE SEQUENCE [LARGE SCALE GENOMIC DNA]</scope>
    <source>
        <strain evidence="1 2">CICC 11023</strain>
    </source>
</reference>
<proteinExistence type="predicted"/>
<dbReference type="AlphaFoldDB" id="A0A5N0EKH2"/>
<evidence type="ECO:0000313" key="1">
    <source>
        <dbReference type="EMBL" id="KAA8888764.1"/>
    </source>
</evidence>
<sequence>MAGDMNVRSLLGISAIIVLVSGCGLFPRPQPEKYEYPDNNHTIQALCDSTRQFFAIQSGTDDLKTSVGVGGKALTDKIGSGNGCTYEKNDGSTSPSSLGYVSLFGVAFEGSTLIGPPSPTTNYPTKVLTTDGVPVKAATEPLPKGGDPASTRLDVELVATIDGWKGELHFRATEDQTSRDDRLVQTGAQALVNMIRALKA</sequence>
<dbReference type="OrthoDB" id="4557383at2"/>
<evidence type="ECO:0000313" key="2">
    <source>
        <dbReference type="Proteomes" id="UP000323876"/>
    </source>
</evidence>
<organism evidence="1 2">
    <name type="scientific">Nocardia colli</name>
    <dbReference type="NCBI Taxonomy" id="2545717"/>
    <lineage>
        <taxon>Bacteria</taxon>
        <taxon>Bacillati</taxon>
        <taxon>Actinomycetota</taxon>
        <taxon>Actinomycetes</taxon>
        <taxon>Mycobacteriales</taxon>
        <taxon>Nocardiaceae</taxon>
        <taxon>Nocardia</taxon>
    </lineage>
</organism>
<accession>A0A5N0EKH2</accession>
<protein>
    <recommendedName>
        <fullName evidence="3">DUF3558 domain-containing protein</fullName>
    </recommendedName>
</protein>
<gene>
    <name evidence="1" type="ORF">F3087_07020</name>
</gene>
<dbReference type="EMBL" id="VXLC01000003">
    <property type="protein sequence ID" value="KAA8888764.1"/>
    <property type="molecule type" value="Genomic_DNA"/>
</dbReference>
<dbReference type="Proteomes" id="UP000323876">
    <property type="component" value="Unassembled WGS sequence"/>
</dbReference>